<keyword evidence="5" id="KW-0677">Repeat</keyword>
<dbReference type="GO" id="GO:0004842">
    <property type="term" value="F:ubiquitin-protein transferase activity"/>
    <property type="evidence" value="ECO:0007669"/>
    <property type="project" value="Ensembl"/>
</dbReference>
<dbReference type="GO" id="GO:0000209">
    <property type="term" value="P:protein polyubiquitination"/>
    <property type="evidence" value="ECO:0007669"/>
    <property type="project" value="Ensembl"/>
</dbReference>
<feature type="compositionally biased region" description="Basic and acidic residues" evidence="13">
    <location>
        <begin position="26"/>
        <end position="36"/>
    </location>
</feature>
<accession>A0A2K6RV54</accession>
<dbReference type="GO" id="GO:0006289">
    <property type="term" value="P:nucleotide-excision repair"/>
    <property type="evidence" value="ECO:0007669"/>
    <property type="project" value="Ensembl"/>
</dbReference>
<evidence type="ECO:0000256" key="3">
    <source>
        <dbReference type="ARBA" id="ARBA00014580"/>
    </source>
</evidence>
<proteinExistence type="inferred from homology"/>
<protein>
    <recommendedName>
        <fullName evidence="3">DNA damage-binding protein 2</fullName>
    </recommendedName>
    <alternativeName>
        <fullName evidence="11">Damage-specific DNA-binding protein 2</fullName>
    </alternativeName>
</protein>
<evidence type="ECO:0000256" key="2">
    <source>
        <dbReference type="ARBA" id="ARBA00005434"/>
    </source>
</evidence>
<evidence type="ECO:0000256" key="10">
    <source>
        <dbReference type="ARBA" id="ARBA00023242"/>
    </source>
</evidence>
<evidence type="ECO:0000256" key="13">
    <source>
        <dbReference type="SAM" id="MobiDB-lite"/>
    </source>
</evidence>
<evidence type="ECO:0000256" key="12">
    <source>
        <dbReference type="PROSITE-ProRule" id="PRU00221"/>
    </source>
</evidence>
<dbReference type="GO" id="GO:0070914">
    <property type="term" value="P:UV-damage excision repair"/>
    <property type="evidence" value="ECO:0007669"/>
    <property type="project" value="Ensembl"/>
</dbReference>
<dbReference type="GO" id="GO:0003684">
    <property type="term" value="F:damaged DNA binding"/>
    <property type="evidence" value="ECO:0007669"/>
    <property type="project" value="Ensembl"/>
</dbReference>
<reference evidence="14" key="2">
    <citation type="submission" date="2025-09" db="UniProtKB">
        <authorList>
            <consortium name="Ensembl"/>
        </authorList>
    </citation>
    <scope>IDENTIFICATION</scope>
</reference>
<reference evidence="14" key="1">
    <citation type="submission" date="2025-08" db="UniProtKB">
        <authorList>
            <consortium name="Ensembl"/>
        </authorList>
    </citation>
    <scope>IDENTIFICATION</scope>
</reference>
<evidence type="ECO:0000256" key="1">
    <source>
        <dbReference type="ARBA" id="ARBA00004123"/>
    </source>
</evidence>
<feature type="repeat" description="WD" evidence="12">
    <location>
        <begin position="266"/>
        <end position="308"/>
    </location>
</feature>
<dbReference type="GO" id="GO:0051865">
    <property type="term" value="P:protein autoubiquitination"/>
    <property type="evidence" value="ECO:0007669"/>
    <property type="project" value="Ensembl"/>
</dbReference>
<dbReference type="Ensembl" id="ENSRROT00000069421.1">
    <property type="protein sequence ID" value="ENSRROP00000044901.1"/>
    <property type="gene ID" value="ENSRROG00000045383.1"/>
</dbReference>
<keyword evidence="6" id="KW-0227">DNA damage</keyword>
<dbReference type="PROSITE" id="PS50082">
    <property type="entry name" value="WD_REPEATS_2"/>
    <property type="match status" value="1"/>
</dbReference>
<dbReference type="GO" id="GO:0090734">
    <property type="term" value="C:site of DNA damage"/>
    <property type="evidence" value="ECO:0007669"/>
    <property type="project" value="Ensembl"/>
</dbReference>
<dbReference type="GO" id="GO:0005654">
    <property type="term" value="C:nucleoplasm"/>
    <property type="evidence" value="ECO:0007669"/>
    <property type="project" value="Ensembl"/>
</dbReference>
<dbReference type="InterPro" id="IPR033312">
    <property type="entry name" value="DDB2"/>
</dbReference>
<keyword evidence="9" id="KW-0234">DNA repair</keyword>
<dbReference type="PANTHER" id="PTHR15169:SF0">
    <property type="entry name" value="DNA DAMAGE-BINDING PROTEIN 2"/>
    <property type="match status" value="1"/>
</dbReference>
<dbReference type="GO" id="GO:0031465">
    <property type="term" value="C:Cul4B-RING E3 ubiquitin ligase complex"/>
    <property type="evidence" value="ECO:0007669"/>
    <property type="project" value="Ensembl"/>
</dbReference>
<dbReference type="InterPro" id="IPR015943">
    <property type="entry name" value="WD40/YVTN_repeat-like_dom_sf"/>
</dbReference>
<dbReference type="Gene3D" id="2.130.10.10">
    <property type="entry name" value="YVTN repeat-like/Quinoprotein amine dehydrogenase"/>
    <property type="match status" value="1"/>
</dbReference>
<dbReference type="Gene3D" id="4.10.640.30">
    <property type="match status" value="1"/>
</dbReference>
<dbReference type="GeneTree" id="ENSGT00510000047881"/>
<dbReference type="SUPFAM" id="SSF50978">
    <property type="entry name" value="WD40 repeat-like"/>
    <property type="match status" value="1"/>
</dbReference>
<evidence type="ECO:0000256" key="11">
    <source>
        <dbReference type="ARBA" id="ARBA00031670"/>
    </source>
</evidence>
<dbReference type="InterPro" id="IPR036322">
    <property type="entry name" value="WD40_repeat_dom_sf"/>
</dbReference>
<evidence type="ECO:0000256" key="8">
    <source>
        <dbReference type="ARBA" id="ARBA00023125"/>
    </source>
</evidence>
<evidence type="ECO:0000313" key="14">
    <source>
        <dbReference type="Ensembl" id="ENSRROP00000044901.1"/>
    </source>
</evidence>
<keyword evidence="10" id="KW-0539">Nucleus</keyword>
<dbReference type="AlphaFoldDB" id="A0A2K6RV54"/>
<keyword evidence="15" id="KW-1185">Reference proteome</keyword>
<dbReference type="PROSITE" id="PS50294">
    <property type="entry name" value="WD_REPEATS_REGION"/>
    <property type="match status" value="1"/>
</dbReference>
<dbReference type="GO" id="GO:0044877">
    <property type="term" value="F:protein-containing complex binding"/>
    <property type="evidence" value="ECO:0007669"/>
    <property type="project" value="Ensembl"/>
</dbReference>
<comment type="similarity">
    <text evidence="2">Belongs to the WD repeat DDB2/WDR76 family.</text>
</comment>
<dbReference type="OMA" id="CGHEHHN"/>
<name>A0A2K6RV54_RHIRO</name>
<keyword evidence="4 12" id="KW-0853">WD repeat</keyword>
<feature type="compositionally biased region" description="Basic and acidic residues" evidence="13">
    <location>
        <begin position="1"/>
        <end position="11"/>
    </location>
</feature>
<evidence type="ECO:0000256" key="6">
    <source>
        <dbReference type="ARBA" id="ARBA00022763"/>
    </source>
</evidence>
<evidence type="ECO:0000256" key="5">
    <source>
        <dbReference type="ARBA" id="ARBA00022737"/>
    </source>
</evidence>
<comment type="subcellular location">
    <subcellularLocation>
        <location evidence="1">Nucleus</location>
    </subcellularLocation>
</comment>
<dbReference type="GO" id="GO:0030054">
    <property type="term" value="C:cell junction"/>
    <property type="evidence" value="ECO:0007669"/>
    <property type="project" value="Ensembl"/>
</dbReference>
<organism evidence="14 15">
    <name type="scientific">Rhinopithecus roxellana</name>
    <name type="common">Golden snub-nosed monkey</name>
    <name type="synonym">Pygathrix roxellana</name>
    <dbReference type="NCBI Taxonomy" id="61622"/>
    <lineage>
        <taxon>Eukaryota</taxon>
        <taxon>Metazoa</taxon>
        <taxon>Chordata</taxon>
        <taxon>Craniata</taxon>
        <taxon>Vertebrata</taxon>
        <taxon>Euteleostomi</taxon>
        <taxon>Mammalia</taxon>
        <taxon>Eutheria</taxon>
        <taxon>Euarchontoglires</taxon>
        <taxon>Primates</taxon>
        <taxon>Haplorrhini</taxon>
        <taxon>Catarrhini</taxon>
        <taxon>Cercopithecidae</taxon>
        <taxon>Colobinae</taxon>
        <taxon>Rhinopithecus</taxon>
    </lineage>
</organism>
<evidence type="ECO:0000256" key="9">
    <source>
        <dbReference type="ARBA" id="ARBA00023204"/>
    </source>
</evidence>
<dbReference type="InterPro" id="IPR001680">
    <property type="entry name" value="WD40_rpt"/>
</dbReference>
<evidence type="ECO:0000256" key="4">
    <source>
        <dbReference type="ARBA" id="ARBA00022574"/>
    </source>
</evidence>
<dbReference type="FunFam" id="4.10.640.30:FF:000001">
    <property type="entry name" value="DNA damage-binding protein 2 isoform X1"/>
    <property type="match status" value="1"/>
</dbReference>
<gene>
    <name evidence="14" type="primary">DDB2</name>
</gene>
<evidence type="ECO:0000256" key="7">
    <source>
        <dbReference type="ARBA" id="ARBA00022786"/>
    </source>
</evidence>
<dbReference type="PROSITE" id="PS00678">
    <property type="entry name" value="WD_REPEATS_1"/>
    <property type="match status" value="1"/>
</dbReference>
<dbReference type="Proteomes" id="UP000233200">
    <property type="component" value="Unplaced"/>
</dbReference>
<dbReference type="Pfam" id="PF00400">
    <property type="entry name" value="WD40"/>
    <property type="match status" value="2"/>
</dbReference>
<sequence>MAPKKRPETQKTSEIVLRPRNKRSRSPRELEPEAKKLCAKGSGPSRRGDSDCLWAGLAGLQILPPCRSIVRTLHQHKLGRASWPSVQQGLQQSFLHTLDSYRILQKAAPFDRRATSLAWHPTHPSTVAVGSKGGDIMLWNFGIKDKPTFIKGIGAGGSITGLKFNPLNTNQFYASSMEGTTRLQDFKGNILRVFASSDTINIWFCSLDVSASSRMVVTGDNVGNVILLNMDGKEVRSPRSCLSLPHPRLGSVSPPEPSSSLQLWNLRMHKKKVTHVALNPCCDWFLATASVDQTVKIWDLRQVRGKASFLYSLPHRHPVNAACFSPDGARLLTTDQKSEIRVYSASQWDCPLGLIPHPHRHFQHLTPIKAAWHPRYNLIVVGRYPDPNFKSCTPYELRTIDVFDGNSGKMMCQLYDPESSGISSLNEFNPMGDTLASAMGYHILIWSQEEARTRK</sequence>
<evidence type="ECO:0000313" key="15">
    <source>
        <dbReference type="Proteomes" id="UP000233200"/>
    </source>
</evidence>
<dbReference type="SMART" id="SM00320">
    <property type="entry name" value="WD40"/>
    <property type="match status" value="5"/>
</dbReference>
<dbReference type="PANTHER" id="PTHR15169">
    <property type="entry name" value="DAMAGE-SPECIFIC DNA BINDING PROTEIN 2"/>
    <property type="match status" value="1"/>
</dbReference>
<keyword evidence="7" id="KW-0833">Ubl conjugation pathway</keyword>
<keyword evidence="8" id="KW-0238">DNA-binding</keyword>
<dbReference type="GO" id="GO:0006290">
    <property type="term" value="P:pyrimidine dimer repair"/>
    <property type="evidence" value="ECO:0007669"/>
    <property type="project" value="Ensembl"/>
</dbReference>
<dbReference type="STRING" id="61622.ENSRROP00000044901"/>
<feature type="region of interest" description="Disordered" evidence="13">
    <location>
        <begin position="1"/>
        <end position="47"/>
    </location>
</feature>
<dbReference type="FunFam" id="2.130.10.10:FF:002583">
    <property type="entry name" value="DNA damage-binding protein 2"/>
    <property type="match status" value="1"/>
</dbReference>
<dbReference type="InterPro" id="IPR019775">
    <property type="entry name" value="WD40_repeat_CS"/>
</dbReference>